<gene>
    <name evidence="12" type="ORF">CONPUDRAFT_150999</name>
</gene>
<dbReference type="GO" id="GO:0016705">
    <property type="term" value="F:oxidoreductase activity, acting on paired donors, with incorporation or reduction of molecular oxygen"/>
    <property type="evidence" value="ECO:0007669"/>
    <property type="project" value="InterPro"/>
</dbReference>
<evidence type="ECO:0000256" key="11">
    <source>
        <dbReference type="SAM" id="Phobius"/>
    </source>
</evidence>
<evidence type="ECO:0000256" key="6">
    <source>
        <dbReference type="ARBA" id="ARBA00023002"/>
    </source>
</evidence>
<keyword evidence="5 9" id="KW-0479">Metal-binding</keyword>
<evidence type="ECO:0000313" key="13">
    <source>
        <dbReference type="Proteomes" id="UP000053558"/>
    </source>
</evidence>
<evidence type="ECO:0000256" key="3">
    <source>
        <dbReference type="ARBA" id="ARBA00010617"/>
    </source>
</evidence>
<keyword evidence="13" id="KW-1185">Reference proteome</keyword>
<comment type="caution">
    <text evidence="12">The sequence shown here is derived from an EMBL/GenBank/DDBJ whole genome shotgun (WGS) entry which is preliminary data.</text>
</comment>
<dbReference type="RefSeq" id="XP_007765796.1">
    <property type="nucleotide sequence ID" value="XM_007767606.1"/>
</dbReference>
<dbReference type="PANTHER" id="PTHR46300:SF5">
    <property type="entry name" value="CYTOCHROME P450"/>
    <property type="match status" value="1"/>
</dbReference>
<dbReference type="InterPro" id="IPR002401">
    <property type="entry name" value="Cyt_P450_E_grp-I"/>
</dbReference>
<dbReference type="PRINTS" id="PR00385">
    <property type="entry name" value="P450"/>
</dbReference>
<dbReference type="InterPro" id="IPR050364">
    <property type="entry name" value="Cytochrome_P450_fung"/>
</dbReference>
<dbReference type="InterPro" id="IPR036396">
    <property type="entry name" value="Cyt_P450_sf"/>
</dbReference>
<sequence>MDTSTKNSILAGIVPALLAVFFLTLYFRRIQSQLNVGGLPLPPGPPQLPLIGNALDVKADEPWLTYTKWRDQYGDIVRCRLPGSKIILIGSEKVADDLLEKRSRKYSSRPHFATRAAFGWDFHFAWEGYGDKWRVDRRLFQQSFREEMTMHYHPFLLRASQRLLLNISKDTNNLFDYLALFAGSAMLSSIYGYETNDINDSFFRTGEDALVLLEVLTPEKSVPLELFPFVPNLPDWFPGVSLQRHARSARKILHEYVERPYQFTLKSLTSSTLLVFVLAMVLHPDVQRRAQEELEAIVGNNRLPTLEDRPSLPYLGAVIREVMRWHPVVPLAIGHATVEDDVYENYFIPKGYTIIPNTWAISRDSTKYPDPETFNPDRFLNADGKLNGDSVKWNFGWGRRICPGRHIAEAGVWLAAARLLATFSFLKPKDRDGRDVDFEPKWTSGVTSHPVIPFPCHVVPRDPSLIMSVLEAMVLE</sequence>
<keyword evidence="8 10" id="KW-0503">Monooxygenase</keyword>
<evidence type="ECO:0000256" key="5">
    <source>
        <dbReference type="ARBA" id="ARBA00022723"/>
    </source>
</evidence>
<dbReference type="PROSITE" id="PS00086">
    <property type="entry name" value="CYTOCHROME_P450"/>
    <property type="match status" value="1"/>
</dbReference>
<dbReference type="InterPro" id="IPR001128">
    <property type="entry name" value="Cyt_P450"/>
</dbReference>
<dbReference type="Gene3D" id="1.10.630.10">
    <property type="entry name" value="Cytochrome P450"/>
    <property type="match status" value="2"/>
</dbReference>
<comment type="cofactor">
    <cofactor evidence="1 9">
        <name>heme</name>
        <dbReference type="ChEBI" id="CHEBI:30413"/>
    </cofactor>
</comment>
<evidence type="ECO:0000256" key="7">
    <source>
        <dbReference type="ARBA" id="ARBA00023004"/>
    </source>
</evidence>
<reference evidence="13" key="1">
    <citation type="journal article" date="2012" name="Science">
        <title>The Paleozoic origin of enzymatic lignin decomposition reconstructed from 31 fungal genomes.</title>
        <authorList>
            <person name="Floudas D."/>
            <person name="Binder M."/>
            <person name="Riley R."/>
            <person name="Barry K."/>
            <person name="Blanchette R.A."/>
            <person name="Henrissat B."/>
            <person name="Martinez A.T."/>
            <person name="Otillar R."/>
            <person name="Spatafora J.W."/>
            <person name="Yadav J.S."/>
            <person name="Aerts A."/>
            <person name="Benoit I."/>
            <person name="Boyd A."/>
            <person name="Carlson A."/>
            <person name="Copeland A."/>
            <person name="Coutinho P.M."/>
            <person name="de Vries R.P."/>
            <person name="Ferreira P."/>
            <person name="Findley K."/>
            <person name="Foster B."/>
            <person name="Gaskell J."/>
            <person name="Glotzer D."/>
            <person name="Gorecki P."/>
            <person name="Heitman J."/>
            <person name="Hesse C."/>
            <person name="Hori C."/>
            <person name="Igarashi K."/>
            <person name="Jurgens J.A."/>
            <person name="Kallen N."/>
            <person name="Kersten P."/>
            <person name="Kohler A."/>
            <person name="Kuees U."/>
            <person name="Kumar T.K.A."/>
            <person name="Kuo A."/>
            <person name="LaButti K."/>
            <person name="Larrondo L.F."/>
            <person name="Lindquist E."/>
            <person name="Ling A."/>
            <person name="Lombard V."/>
            <person name="Lucas S."/>
            <person name="Lundell T."/>
            <person name="Martin R."/>
            <person name="McLaughlin D.J."/>
            <person name="Morgenstern I."/>
            <person name="Morin E."/>
            <person name="Murat C."/>
            <person name="Nagy L.G."/>
            <person name="Nolan M."/>
            <person name="Ohm R.A."/>
            <person name="Patyshakuliyeva A."/>
            <person name="Rokas A."/>
            <person name="Ruiz-Duenas F.J."/>
            <person name="Sabat G."/>
            <person name="Salamov A."/>
            <person name="Samejima M."/>
            <person name="Schmutz J."/>
            <person name="Slot J.C."/>
            <person name="St John F."/>
            <person name="Stenlid J."/>
            <person name="Sun H."/>
            <person name="Sun S."/>
            <person name="Syed K."/>
            <person name="Tsang A."/>
            <person name="Wiebenga A."/>
            <person name="Young D."/>
            <person name="Pisabarro A."/>
            <person name="Eastwood D.C."/>
            <person name="Martin F."/>
            <person name="Cullen D."/>
            <person name="Grigoriev I.V."/>
            <person name="Hibbett D.S."/>
        </authorList>
    </citation>
    <scope>NUCLEOTIDE SEQUENCE [LARGE SCALE GENOMIC DNA]</scope>
    <source>
        <strain evidence="13">RWD-64-598 SS2</strain>
    </source>
</reference>
<dbReference type="OMA" id="AFIDRPQ"/>
<dbReference type="SUPFAM" id="SSF48264">
    <property type="entry name" value="Cytochrome P450"/>
    <property type="match status" value="1"/>
</dbReference>
<dbReference type="Proteomes" id="UP000053558">
    <property type="component" value="Unassembled WGS sequence"/>
</dbReference>
<dbReference type="PANTHER" id="PTHR46300">
    <property type="entry name" value="P450, PUTATIVE (EUROFUNG)-RELATED-RELATED"/>
    <property type="match status" value="1"/>
</dbReference>
<dbReference type="InterPro" id="IPR017972">
    <property type="entry name" value="Cyt_P450_CS"/>
</dbReference>
<dbReference type="PRINTS" id="PR00463">
    <property type="entry name" value="EP450I"/>
</dbReference>
<keyword evidence="11" id="KW-0812">Transmembrane</keyword>
<accession>A0A5M3MXX3</accession>
<dbReference type="GO" id="GO:0005506">
    <property type="term" value="F:iron ion binding"/>
    <property type="evidence" value="ECO:0007669"/>
    <property type="project" value="InterPro"/>
</dbReference>
<keyword evidence="4 9" id="KW-0349">Heme</keyword>
<protein>
    <submittedName>
        <fullName evidence="12">Cytochrome P450</fullName>
    </submittedName>
</protein>
<comment type="pathway">
    <text evidence="2">Secondary metabolite biosynthesis.</text>
</comment>
<evidence type="ECO:0000256" key="1">
    <source>
        <dbReference type="ARBA" id="ARBA00001971"/>
    </source>
</evidence>
<name>A0A5M3MXX3_CONPW</name>
<dbReference type="GO" id="GO:0020037">
    <property type="term" value="F:heme binding"/>
    <property type="evidence" value="ECO:0007669"/>
    <property type="project" value="InterPro"/>
</dbReference>
<keyword evidence="7 9" id="KW-0408">Iron</keyword>
<evidence type="ECO:0000256" key="2">
    <source>
        <dbReference type="ARBA" id="ARBA00005179"/>
    </source>
</evidence>
<dbReference type="Pfam" id="PF00067">
    <property type="entry name" value="p450"/>
    <property type="match status" value="2"/>
</dbReference>
<organism evidence="12 13">
    <name type="scientific">Coniophora puteana (strain RWD-64-598)</name>
    <name type="common">Brown rot fungus</name>
    <dbReference type="NCBI Taxonomy" id="741705"/>
    <lineage>
        <taxon>Eukaryota</taxon>
        <taxon>Fungi</taxon>
        <taxon>Dikarya</taxon>
        <taxon>Basidiomycota</taxon>
        <taxon>Agaricomycotina</taxon>
        <taxon>Agaricomycetes</taxon>
        <taxon>Agaricomycetidae</taxon>
        <taxon>Boletales</taxon>
        <taxon>Coniophorineae</taxon>
        <taxon>Coniophoraceae</taxon>
        <taxon>Coniophora</taxon>
    </lineage>
</organism>
<dbReference type="KEGG" id="cput:CONPUDRAFT_150999"/>
<dbReference type="AlphaFoldDB" id="A0A5M3MXX3"/>
<dbReference type="OrthoDB" id="2789670at2759"/>
<dbReference type="GeneID" id="19202790"/>
<feature type="binding site" description="axial binding residue" evidence="9">
    <location>
        <position position="402"/>
    </location>
    <ligand>
        <name>heme</name>
        <dbReference type="ChEBI" id="CHEBI:30413"/>
    </ligand>
    <ligandPart>
        <name>Fe</name>
        <dbReference type="ChEBI" id="CHEBI:18248"/>
    </ligandPart>
</feature>
<dbReference type="EMBL" id="JH711575">
    <property type="protein sequence ID" value="EIW83949.1"/>
    <property type="molecule type" value="Genomic_DNA"/>
</dbReference>
<proteinExistence type="inferred from homology"/>
<evidence type="ECO:0000256" key="9">
    <source>
        <dbReference type="PIRSR" id="PIRSR602401-1"/>
    </source>
</evidence>
<keyword evidence="6 10" id="KW-0560">Oxidoreductase</keyword>
<evidence type="ECO:0000256" key="8">
    <source>
        <dbReference type="ARBA" id="ARBA00023033"/>
    </source>
</evidence>
<dbReference type="GO" id="GO:0004497">
    <property type="term" value="F:monooxygenase activity"/>
    <property type="evidence" value="ECO:0007669"/>
    <property type="project" value="UniProtKB-KW"/>
</dbReference>
<comment type="similarity">
    <text evidence="3 10">Belongs to the cytochrome P450 family.</text>
</comment>
<evidence type="ECO:0000313" key="12">
    <source>
        <dbReference type="EMBL" id="EIW83949.1"/>
    </source>
</evidence>
<keyword evidence="11" id="KW-1133">Transmembrane helix</keyword>
<keyword evidence="11" id="KW-0472">Membrane</keyword>
<evidence type="ECO:0000256" key="10">
    <source>
        <dbReference type="RuleBase" id="RU000461"/>
    </source>
</evidence>
<dbReference type="CDD" id="cd11065">
    <property type="entry name" value="CYP64-like"/>
    <property type="match status" value="1"/>
</dbReference>
<evidence type="ECO:0000256" key="4">
    <source>
        <dbReference type="ARBA" id="ARBA00022617"/>
    </source>
</evidence>
<feature type="transmembrane region" description="Helical" evidence="11">
    <location>
        <begin position="6"/>
        <end position="27"/>
    </location>
</feature>